<evidence type="ECO:0000256" key="1">
    <source>
        <dbReference type="ARBA" id="ARBA00022630"/>
    </source>
</evidence>
<keyword evidence="7" id="KW-1185">Reference proteome</keyword>
<dbReference type="GO" id="GO:0009331">
    <property type="term" value="C:glycerol-3-phosphate dehydrogenase (FAD) complex"/>
    <property type="evidence" value="ECO:0007669"/>
    <property type="project" value="InterPro"/>
</dbReference>
<dbReference type="RefSeq" id="WP_000667146.1">
    <property type="nucleotide sequence ID" value="NC_016856.1"/>
</dbReference>
<keyword evidence="1 4" id="KW-0285">Flavoprotein</keyword>
<evidence type="ECO:0000256" key="4">
    <source>
        <dbReference type="HAMAP-Rule" id="MF_00753"/>
    </source>
</evidence>
<dbReference type="FunFam" id="3.50.50.60:FF:000125">
    <property type="entry name" value="Anaerobic glycerol-3-phosphate dehydrogenase subunit B"/>
    <property type="match status" value="1"/>
</dbReference>
<dbReference type="InterPro" id="IPR009158">
    <property type="entry name" value="G3P_DH_GlpB_su"/>
</dbReference>
<dbReference type="Proteomes" id="UP000002695">
    <property type="component" value="Chromosome"/>
</dbReference>
<organism evidence="6 7">
    <name type="scientific">Salmonella typhimurium (strain 14028s / SGSC 2262)</name>
    <dbReference type="NCBI Taxonomy" id="588858"/>
    <lineage>
        <taxon>Bacteria</taxon>
        <taxon>Pseudomonadati</taxon>
        <taxon>Pseudomonadota</taxon>
        <taxon>Gammaproteobacteria</taxon>
        <taxon>Enterobacterales</taxon>
        <taxon>Enterobacteriaceae</taxon>
        <taxon>Salmonella</taxon>
    </lineage>
</organism>
<dbReference type="GO" id="GO:0009061">
    <property type="term" value="P:anaerobic respiration"/>
    <property type="evidence" value="ECO:0007669"/>
    <property type="project" value="TreeGrafter"/>
</dbReference>
<dbReference type="AlphaFoldDB" id="A0A0F6B419"/>
<keyword evidence="2 4" id="KW-0288">FMN</keyword>
<reference evidence="6 7" key="1">
    <citation type="journal article" date="2010" name="J. Bacteriol.">
        <title>Short-term signatures of evolutionary change in the Salmonella enterica serovar typhimurium 14028 genome.</title>
        <authorList>
            <person name="Jarvik T."/>
            <person name="Smillie C."/>
            <person name="Groisman E.A."/>
            <person name="Ochman H."/>
        </authorList>
    </citation>
    <scope>NUCLEOTIDE SEQUENCE [LARGE SCALE GENOMIC DNA]</scope>
    <source>
        <strain evidence="7">14028s / SGSC 2262</strain>
    </source>
</reference>
<evidence type="ECO:0000313" key="7">
    <source>
        <dbReference type="Proteomes" id="UP000002695"/>
    </source>
</evidence>
<dbReference type="NCBIfam" id="NF003720">
    <property type="entry name" value="PRK05329.1-3"/>
    <property type="match status" value="1"/>
</dbReference>
<dbReference type="GO" id="GO:0019563">
    <property type="term" value="P:glycerol catabolic process"/>
    <property type="evidence" value="ECO:0007669"/>
    <property type="project" value="UniProtKB-UniRule"/>
</dbReference>
<dbReference type="EMBL" id="CP001363">
    <property type="protein sequence ID" value="ACY89260.1"/>
    <property type="molecule type" value="Genomic_DNA"/>
</dbReference>
<dbReference type="NCBIfam" id="TIGR03378">
    <property type="entry name" value="glycerol3P_GlpB"/>
    <property type="match status" value="1"/>
</dbReference>
<dbReference type="HAMAP" id="MF_00753">
    <property type="entry name" value="Glycerol3P_GlpB"/>
    <property type="match status" value="1"/>
</dbReference>
<evidence type="ECO:0000259" key="5">
    <source>
        <dbReference type="Pfam" id="PF00890"/>
    </source>
</evidence>
<dbReference type="Gene3D" id="3.50.50.60">
    <property type="entry name" value="FAD/NAD(P)-binding domain"/>
    <property type="match status" value="1"/>
</dbReference>
<dbReference type="PANTHER" id="PTHR43400:SF11">
    <property type="entry name" value="ANAEROBIC GLYCEROL-3-PHOSPHATE DEHYDROGENASE SUBUNIT B"/>
    <property type="match status" value="1"/>
</dbReference>
<dbReference type="InterPro" id="IPR050315">
    <property type="entry name" value="FAD-oxidoreductase_2"/>
</dbReference>
<proteinExistence type="inferred from homology"/>
<dbReference type="EC" id="1.1.5.3" evidence="4"/>
<dbReference type="PANTHER" id="PTHR43400">
    <property type="entry name" value="FUMARATE REDUCTASE"/>
    <property type="match status" value="1"/>
</dbReference>
<dbReference type="HOGENOM" id="CLU_047793_0_0_6"/>
<comment type="cofactor">
    <cofactor evidence="4">
        <name>FMN</name>
        <dbReference type="ChEBI" id="CHEBI:58210"/>
    </cofactor>
</comment>
<feature type="domain" description="FAD-dependent oxidoreductase 2 FAD-binding" evidence="5">
    <location>
        <begin position="4"/>
        <end position="399"/>
    </location>
</feature>
<protein>
    <recommendedName>
        <fullName evidence="4">Anaerobic glycerol-3-phosphate dehydrogenase subunit B</fullName>
        <shortName evidence="4">Anaerobic G-3-P dehydrogenase subunit B</shortName>
        <shortName evidence="4">Anaerobic G3Pdhase B</shortName>
        <ecNumber evidence="4">1.1.5.3</ecNumber>
    </recommendedName>
</protein>
<dbReference type="BioCyc" id="SENT588858:STM14_RS12635-MONOMER"/>
<dbReference type="NCBIfam" id="NF003718">
    <property type="entry name" value="PRK05329.1-1"/>
    <property type="match status" value="1"/>
</dbReference>
<accession>A0A0F6B419</accession>
<comment type="subunit">
    <text evidence="4">Composed of a catalytic GlpA/B dimer and of membrane bound GlpC.</text>
</comment>
<dbReference type="InterPro" id="IPR036188">
    <property type="entry name" value="FAD/NAD-bd_sf"/>
</dbReference>
<dbReference type="SUPFAM" id="SSF51905">
    <property type="entry name" value="FAD/NAD(P)-binding domain"/>
    <property type="match status" value="1"/>
</dbReference>
<name>A0A0F6B419_SALT1</name>
<dbReference type="PIRSF" id="PIRSF000141">
    <property type="entry name" value="Anaerobic_G3P_dh"/>
    <property type="match status" value="1"/>
</dbReference>
<comment type="function">
    <text evidence="4">Conversion of glycerol 3-phosphate to dihydroxyacetone. Uses fumarate or nitrate as electron acceptor.</text>
</comment>
<gene>
    <name evidence="4 6" type="primary">glpB</name>
    <name evidence="6" type="ordered locus">STM14_2820</name>
</gene>
<comment type="pathway">
    <text evidence="4">Polyol metabolism; glycerol degradation via glycerol kinase pathway; glycerone phosphate from sn-glycerol 3-phosphate (anaerobic route): step 1/1.</text>
</comment>
<evidence type="ECO:0000256" key="3">
    <source>
        <dbReference type="ARBA" id="ARBA00023002"/>
    </source>
</evidence>
<evidence type="ECO:0000313" key="6">
    <source>
        <dbReference type="EMBL" id="ACY89260.1"/>
    </source>
</evidence>
<keyword evidence="3 4" id="KW-0560">Oxidoreductase</keyword>
<dbReference type="KEGG" id="seo:STM14_2820"/>
<dbReference type="PATRIC" id="fig|588858.6.peg.2623"/>
<comment type="similarity">
    <text evidence="4">Belongs to the anaerobic G-3-P dehydrogenase subunit B family.</text>
</comment>
<dbReference type="UniPathway" id="UPA00618">
    <property type="reaction ID" value="UER00673"/>
</dbReference>
<evidence type="ECO:0000256" key="2">
    <source>
        <dbReference type="ARBA" id="ARBA00022643"/>
    </source>
</evidence>
<dbReference type="GO" id="GO:0004368">
    <property type="term" value="F:glycerol-3-phosphate dehydrogenase (quinone) activity"/>
    <property type="evidence" value="ECO:0007669"/>
    <property type="project" value="UniProtKB-UniRule"/>
</dbReference>
<dbReference type="Pfam" id="PF00890">
    <property type="entry name" value="FAD_binding_2"/>
    <property type="match status" value="1"/>
</dbReference>
<dbReference type="GO" id="GO:0046168">
    <property type="term" value="P:glycerol-3-phosphate catabolic process"/>
    <property type="evidence" value="ECO:0007669"/>
    <property type="project" value="TreeGrafter"/>
</dbReference>
<comment type="catalytic activity">
    <reaction evidence="4">
        <text>a quinone + sn-glycerol 3-phosphate = dihydroxyacetone phosphate + a quinol</text>
        <dbReference type="Rhea" id="RHEA:18977"/>
        <dbReference type="ChEBI" id="CHEBI:24646"/>
        <dbReference type="ChEBI" id="CHEBI:57597"/>
        <dbReference type="ChEBI" id="CHEBI:57642"/>
        <dbReference type="ChEBI" id="CHEBI:132124"/>
        <dbReference type="EC" id="1.1.5.3"/>
    </reaction>
</comment>
<sequence>MKFDTVIMGGGLAGLLCGLQLQQHGLRCAIVTRGQSALHFSSGSLDLLSALPDGQPVTDITAGLDALCRQAPEHPYSRLGAQKVLTLAQQAQTLLNASGAQLYGDVQQAHQRVTPLGTLRSTWLSSPEVPVWPLSAQRICVVGVSGLLDFQAHLAAASLRQRDLNVETAEIDLPELDVLRDNPTEFRAVNIARLLDNEEKWPLLYDALSPIATNCDMIIMPACFGLANDTLWRWLNERLPCALTLLPTLPPSVLGIRLHNQLQRQFVRQGGIWMPGDEVKKVTCRRGTVSEIWTRNHADIPLRPRFAVLASGSFFSSGLVAEREGIREPILGLDVQQTATRAEWYQQHFFDPQPWQQFGVVTDDAFRPSLAGNTVENLYAIGSVLAGFDPIAEGCGGGVCAVSALQAAHHIAERAGEQQ</sequence>
<dbReference type="InterPro" id="IPR003953">
    <property type="entry name" value="FAD-dep_OxRdtase_2_FAD-bd"/>
</dbReference>
<dbReference type="NCBIfam" id="NF003719">
    <property type="entry name" value="PRK05329.1-2"/>
    <property type="match status" value="1"/>
</dbReference>